<gene>
    <name evidence="1" type="ORF">P375_10140</name>
</gene>
<evidence type="ECO:0000313" key="2">
    <source>
        <dbReference type="Proteomes" id="UP000030418"/>
    </source>
</evidence>
<dbReference type="RefSeq" id="WP_039136592.1">
    <property type="nucleotide sequence ID" value="NZ_JPXY01000047.1"/>
</dbReference>
<organism evidence="1 2">
    <name type="scientific">Gallibacterium genomosp. 2</name>
    <dbReference type="NCBI Taxonomy" id="155517"/>
    <lineage>
        <taxon>Bacteria</taxon>
        <taxon>Pseudomonadati</taxon>
        <taxon>Pseudomonadota</taxon>
        <taxon>Gammaproteobacteria</taxon>
        <taxon>Pasteurellales</taxon>
        <taxon>Pasteurellaceae</taxon>
        <taxon>Gallibacterium</taxon>
    </lineage>
</organism>
<protein>
    <submittedName>
        <fullName evidence="1">Zn-ribbon-containing nucleic-acid-binding protein</fullName>
    </submittedName>
</protein>
<dbReference type="Proteomes" id="UP000030418">
    <property type="component" value="Unassembled WGS sequence"/>
</dbReference>
<proteinExistence type="predicted"/>
<keyword evidence="2" id="KW-1185">Reference proteome</keyword>
<dbReference type="InterPro" id="IPR016908">
    <property type="entry name" value="UCP029037"/>
</dbReference>
<sequence>MFLTKINLVAKNHTAYHINESVMLCNQLIDAWRYNGQIIGREIPLTYYFSDENLLTFEIDANCPEQDALHARHNSEFVTMALDKLAQAGIFPANEELQAIDLNSDETCTQLTDDDQLVLYTNYLKSSSPICTLQQLLPVPLYHFCYNNAQLGMNCIRWQEDWQACDQLQMNGNVLVNEATYQISDFTSLLSRQGYALRQQLESHLQRPVYYYLYRVGEKDKQRELARCCPCCGKEWLLAEAINLFQFKCDHCRLVSNLSWDIQ</sequence>
<comment type="caution">
    <text evidence="1">The sequence shown here is derived from an EMBL/GenBank/DDBJ whole genome shotgun (WGS) entry which is preliminary data.</text>
</comment>
<dbReference type="AlphaFoldDB" id="A0A0A2XHG5"/>
<evidence type="ECO:0000313" key="1">
    <source>
        <dbReference type="EMBL" id="KGQ30442.1"/>
    </source>
</evidence>
<dbReference type="EMBL" id="JPXY01000047">
    <property type="protein sequence ID" value="KGQ30442.1"/>
    <property type="molecule type" value="Genomic_DNA"/>
</dbReference>
<reference evidence="1 2" key="1">
    <citation type="submission" date="2014-08" db="EMBL/GenBank/DDBJ databases">
        <title>Chaperone-usher fimbriae in a diverse selection of Gallibacterium genomes.</title>
        <authorList>
            <person name="Kudirkiene E."/>
            <person name="Bager R.J."/>
            <person name="Johnson T.J."/>
            <person name="Bojesen A.M."/>
        </authorList>
    </citation>
    <scope>NUCLEOTIDE SEQUENCE [LARGE SCALE GENOMIC DNA]</scope>
    <source>
        <strain evidence="1 2">CCM5976</strain>
    </source>
</reference>
<dbReference type="Pfam" id="PF10071">
    <property type="entry name" value="DUF2310"/>
    <property type="match status" value="1"/>
</dbReference>
<name>A0A0A2XHG5_9PAST</name>
<accession>A0A0A2XHG5</accession>